<dbReference type="InterPro" id="IPR004140">
    <property type="entry name" value="Exo70"/>
</dbReference>
<comment type="subcellular location">
    <subcellularLocation>
        <location evidence="4">Bud</location>
    </subcellularLocation>
    <subcellularLocation>
        <location evidence="4">Bud neck</location>
    </subcellularLocation>
</comment>
<name>A0A177V7U1_9BASI</name>
<proteinExistence type="inferred from homology"/>
<dbReference type="Proteomes" id="UP000836402">
    <property type="component" value="Unassembled WGS sequence"/>
</dbReference>
<dbReference type="GO" id="GO:0006887">
    <property type="term" value="P:exocytosis"/>
    <property type="evidence" value="ECO:0007669"/>
    <property type="project" value="UniProtKB-KW"/>
</dbReference>
<evidence type="ECO:0000256" key="5">
    <source>
        <dbReference type="SAM" id="MobiDB-lite"/>
    </source>
</evidence>
<gene>
    <name evidence="8" type="ORF">A4X03_0g1409</name>
    <name evidence="7" type="ORF">JKIAZH3_G2872</name>
</gene>
<keyword evidence="2 4" id="KW-0813">Transport</keyword>
<evidence type="ECO:0000256" key="3">
    <source>
        <dbReference type="ARBA" id="ARBA00022483"/>
    </source>
</evidence>
<dbReference type="GO" id="GO:0015031">
    <property type="term" value="P:protein transport"/>
    <property type="evidence" value="ECO:0007669"/>
    <property type="project" value="UniProtKB-KW"/>
</dbReference>
<dbReference type="Gene3D" id="1.20.1280.170">
    <property type="entry name" value="Exocyst complex component Exo70"/>
    <property type="match status" value="2"/>
</dbReference>
<evidence type="ECO:0000313" key="9">
    <source>
        <dbReference type="Proteomes" id="UP000077671"/>
    </source>
</evidence>
<dbReference type="PANTHER" id="PTHR12542:SF41">
    <property type="entry name" value="EXOCYST COMPLEX COMPONENT 7"/>
    <property type="match status" value="1"/>
</dbReference>
<dbReference type="Proteomes" id="UP000077671">
    <property type="component" value="Unassembled WGS sequence"/>
</dbReference>
<evidence type="ECO:0000313" key="10">
    <source>
        <dbReference type="Proteomes" id="UP000836402"/>
    </source>
</evidence>
<dbReference type="GO" id="GO:0005546">
    <property type="term" value="F:phosphatidylinositol-4,5-bisphosphate binding"/>
    <property type="evidence" value="ECO:0007669"/>
    <property type="project" value="InterPro"/>
</dbReference>
<dbReference type="GO" id="GO:0005935">
    <property type="term" value="C:cellular bud neck"/>
    <property type="evidence" value="ECO:0007669"/>
    <property type="project" value="UniProtKB-SubCell"/>
</dbReference>
<dbReference type="InterPro" id="IPR046364">
    <property type="entry name" value="Exo70_C"/>
</dbReference>
<keyword evidence="4" id="KW-0653">Protein transport</keyword>
<dbReference type="Pfam" id="PF03081">
    <property type="entry name" value="Exo70_C"/>
    <property type="match status" value="1"/>
</dbReference>
<evidence type="ECO:0000259" key="6">
    <source>
        <dbReference type="Pfam" id="PF03081"/>
    </source>
</evidence>
<accession>A0A177V7U1</accession>
<reference evidence="8" key="2">
    <citation type="journal article" date="2019" name="IMA Fungus">
        <title>Genome sequencing and comparison of five Tilletia species to identify candidate genes for the detection of regulated species infecting wheat.</title>
        <authorList>
            <person name="Nguyen H.D.T."/>
            <person name="Sultana T."/>
            <person name="Kesanakurti P."/>
            <person name="Hambleton S."/>
        </authorList>
    </citation>
    <scope>NUCLEOTIDE SEQUENCE</scope>
    <source>
        <strain evidence="8">DAOMC 238032</strain>
    </source>
</reference>
<evidence type="ECO:0000256" key="4">
    <source>
        <dbReference type="RuleBase" id="RU365026"/>
    </source>
</evidence>
<dbReference type="InterPro" id="IPR016159">
    <property type="entry name" value="Cullin_repeat-like_dom_sf"/>
</dbReference>
<sequence length="856" mass="91683">MDSTDKSLLLAGGASAGATGGHGTHHVEDTLGFAQLDTLSTNQRKLGQLTSRMTSILSNFDRRLARLERDIRPVHEDLHRLGRVQRNIQSVQASLGKTLSTFDVIVDEEGAVRAGPNPLDLDPYFGTLTRIADGIAYLSSTTAAKYDDPAAAAAATNEDRVSAKMHDLLDLGARSLIDDVILPLLRDQSHHIDPADYIPLGIPLPTPNHHTAAQIQRLLIFLASLPAHPANPNTSPLAYAIAQLAEVRAEYLLGSTKFLGTSVREYAVEKIGSRLSMGGGMMGSGVGSGAAVVSGSAMFGGMSNQTEEAIYERGSAGVAEWLGAWLEMAEVEYHFLTSLLDASSNQYGSSNNHHSEVSATLAAYLRNTFARALAPSLGFLNSTLSALHSHIRKNLATHMLFLLDVIGVISASSSSSSADEQGMDSLVDGMMQGIMGGGGGGGQGSASMSRSSMAARWEYILSPARLDTEWLLHLAHQHAASNSASSSGGRGDGGGSGAGGQQGQQGAQNNQLFADVSADILARQASGMRATATAVLTKFIDDIRQLPLGRESDVPSTGVNEIAYTGVHYIQHMVEYRDVVTPLLHNLGSGNWLMGSSAAPVLTLSGVTGAAGASQYSQYGAGAQSATQDEADERERGKRGDAVLRRYLVDVAACVCEALGIRSKAIRQTSTASIFLLNNISYVRNALTDRNPMLSSAPTSPTATPSDVIIADYLSSAGEELLAQTLRQANARYYDAWAPLVTYMMEDANAGSSGGGWKAAYPRGGYHDSDKMPTKERFAKFYEALDDLERLHRAYPVGREDRELKERLKKEVGRMICPLYTRFVTKHKSSGFSKDPSKHIRMTPNELEERIHIIFR</sequence>
<dbReference type="SUPFAM" id="SSF74788">
    <property type="entry name" value="Cullin repeat-like"/>
    <property type="match status" value="2"/>
</dbReference>
<feature type="compositionally biased region" description="Gly residues" evidence="5">
    <location>
        <begin position="488"/>
        <end position="503"/>
    </location>
</feature>
<reference evidence="7" key="3">
    <citation type="submission" date="2020-10" db="EMBL/GenBank/DDBJ databases">
        <authorList>
            <person name="Sedaghatjoo S."/>
        </authorList>
    </citation>
    <scope>NUCLEOTIDE SEQUENCE</scope>
    <source>
        <strain evidence="7">AZH3</strain>
    </source>
</reference>
<evidence type="ECO:0000256" key="2">
    <source>
        <dbReference type="ARBA" id="ARBA00022448"/>
    </source>
</evidence>
<comment type="caution">
    <text evidence="8">The sequence shown here is derived from an EMBL/GenBank/DDBJ whole genome shotgun (WGS) entry which is preliminary data.</text>
</comment>
<evidence type="ECO:0000313" key="7">
    <source>
        <dbReference type="EMBL" id="CAD6958632.1"/>
    </source>
</evidence>
<organism evidence="8 9">
    <name type="scientific">Tilletia caries</name>
    <name type="common">wheat bunt fungus</name>
    <dbReference type="NCBI Taxonomy" id="13290"/>
    <lineage>
        <taxon>Eukaryota</taxon>
        <taxon>Fungi</taxon>
        <taxon>Dikarya</taxon>
        <taxon>Basidiomycota</taxon>
        <taxon>Ustilaginomycotina</taxon>
        <taxon>Exobasidiomycetes</taxon>
        <taxon>Tilletiales</taxon>
        <taxon>Tilletiaceae</taxon>
        <taxon>Tilletia</taxon>
    </lineage>
</organism>
<dbReference type="GO" id="GO:0000145">
    <property type="term" value="C:exocyst"/>
    <property type="evidence" value="ECO:0007669"/>
    <property type="project" value="InterPro"/>
</dbReference>
<evidence type="ECO:0000256" key="1">
    <source>
        <dbReference type="ARBA" id="ARBA00006756"/>
    </source>
</evidence>
<reference evidence="8" key="1">
    <citation type="submission" date="2016-04" db="EMBL/GenBank/DDBJ databases">
        <authorList>
            <person name="Nguyen H.D."/>
            <person name="Kesanakurti P."/>
            <person name="Cullis J."/>
            <person name="Levesque C.A."/>
            <person name="Hambleton S."/>
        </authorList>
    </citation>
    <scope>NUCLEOTIDE SEQUENCE</scope>
    <source>
        <strain evidence="8">DAOMC 238032</strain>
    </source>
</reference>
<protein>
    <recommendedName>
        <fullName evidence="4">Exocyst complex protein EXO70</fullName>
    </recommendedName>
</protein>
<comment type="similarity">
    <text evidence="1 4">Belongs to the EXO70 family.</text>
</comment>
<dbReference type="AlphaFoldDB" id="A0A177V7U1"/>
<keyword evidence="3 4" id="KW-0268">Exocytosis</keyword>
<comment type="function">
    <text evidence="4">Involved in the secretory pathway as part of the exocyst complex which tethers secretory vesicles to the sites of exocytosis. Also plays a role in the assembly of the exocyst.</text>
</comment>
<dbReference type="PANTHER" id="PTHR12542">
    <property type="entry name" value="EXOCYST COMPLEX PROTEIN EXO70"/>
    <property type="match status" value="1"/>
</dbReference>
<keyword evidence="10" id="KW-1185">Reference proteome</keyword>
<evidence type="ECO:0000313" key="8">
    <source>
        <dbReference type="EMBL" id="KAE8263796.1"/>
    </source>
</evidence>
<dbReference type="EMBL" id="CAJHJG010006663">
    <property type="protein sequence ID" value="CAD6958632.1"/>
    <property type="molecule type" value="Genomic_DNA"/>
</dbReference>
<feature type="domain" description="Exocyst complex subunit Exo70 C-terminal" evidence="6">
    <location>
        <begin position="525"/>
        <end position="851"/>
    </location>
</feature>
<feature type="region of interest" description="Disordered" evidence="5">
    <location>
        <begin position="481"/>
        <end position="507"/>
    </location>
</feature>
<dbReference type="EMBL" id="LWDD02000113">
    <property type="protein sequence ID" value="KAE8263796.1"/>
    <property type="molecule type" value="Genomic_DNA"/>
</dbReference>